<dbReference type="EMBL" id="VSIV01000384">
    <property type="protein sequence ID" value="TYB32345.1"/>
    <property type="molecule type" value="Genomic_DNA"/>
</dbReference>
<dbReference type="Pfam" id="PF01855">
    <property type="entry name" value="POR_N"/>
    <property type="match status" value="1"/>
</dbReference>
<sequence>MAEKLLMKGNEAIAEAALRAGLKGYFGYPITPQNEITAYMSARMPELERAFVQAESEVAAINMVYGAASTGERCMTTSSSPGIALMQEGISYMCGAEVPAVIVNITRGGPGLGNIGPSQCDYNQASRGGGNGDYDLIVYAPHTVQEAVDLTYRSFEISEKYRNPVMILGDGALGQMAETVILPDFKEKEKSDEGWELTGAKGRSPRSVKSLRLAEGTLLEHNLHLEEKFKLISRNEIEYSYEEGAYDVLVVAFGTAARVAKTSLKNLKEQGHNVGLFRPVTVHPFPYGELKKAASKSKKILVVEMNRGQMLFDVRLSVQNDEKIDFTGKPGGETFSPEEIENKILSSLK</sequence>
<dbReference type="Gene3D" id="3.40.50.920">
    <property type="match status" value="1"/>
</dbReference>
<evidence type="ECO:0000313" key="4">
    <source>
        <dbReference type="EMBL" id="TYB32345.1"/>
    </source>
</evidence>
<evidence type="ECO:0000259" key="3">
    <source>
        <dbReference type="Pfam" id="PF17147"/>
    </source>
</evidence>
<evidence type="ECO:0000259" key="2">
    <source>
        <dbReference type="Pfam" id="PF01855"/>
    </source>
</evidence>
<feature type="domain" description="Pyruvate:ferredoxin oxidoreductase core" evidence="3">
    <location>
        <begin position="247"/>
        <end position="340"/>
    </location>
</feature>
<dbReference type="Proteomes" id="UP000323337">
    <property type="component" value="Unassembled WGS sequence"/>
</dbReference>
<feature type="domain" description="Pyruvate flavodoxin/ferredoxin oxidoreductase pyrimidine binding" evidence="2">
    <location>
        <begin position="15"/>
        <end position="189"/>
    </location>
</feature>
<dbReference type="CDD" id="cd07034">
    <property type="entry name" value="TPP_PYR_PFOR_IOR-alpha_like"/>
    <property type="match status" value="1"/>
</dbReference>
<dbReference type="InterPro" id="IPR009014">
    <property type="entry name" value="Transketo_C/PFOR_II"/>
</dbReference>
<accession>A0A5D0MKB0</accession>
<dbReference type="PANTHER" id="PTHR43088">
    <property type="entry name" value="SUBUNIT OF PYRUVATE:FLAVODOXIN OXIDOREDUCTASE-RELATED"/>
    <property type="match status" value="1"/>
</dbReference>
<organism evidence="4 5">
    <name type="scientific">Flexistipes sinusarabici</name>
    <dbReference type="NCBI Taxonomy" id="2352"/>
    <lineage>
        <taxon>Bacteria</taxon>
        <taxon>Pseudomonadati</taxon>
        <taxon>Deferribacterota</taxon>
        <taxon>Deferribacteres</taxon>
        <taxon>Deferribacterales</taxon>
        <taxon>Flexistipitaceae</taxon>
        <taxon>Flexistipes</taxon>
    </lineage>
</organism>
<dbReference type="InterPro" id="IPR033412">
    <property type="entry name" value="PFOR_II"/>
</dbReference>
<dbReference type="GO" id="GO:0016491">
    <property type="term" value="F:oxidoreductase activity"/>
    <property type="evidence" value="ECO:0007669"/>
    <property type="project" value="UniProtKB-KW"/>
</dbReference>
<dbReference type="SUPFAM" id="SSF52922">
    <property type="entry name" value="TK C-terminal domain-like"/>
    <property type="match status" value="1"/>
</dbReference>
<dbReference type="AlphaFoldDB" id="A0A5D0MKB0"/>
<dbReference type="InterPro" id="IPR002880">
    <property type="entry name" value="Pyrv_Fd/Flavodoxin_OxRdtase_N"/>
</dbReference>
<dbReference type="SUPFAM" id="SSF52518">
    <property type="entry name" value="Thiamin diphosphate-binding fold (THDP-binding)"/>
    <property type="match status" value="1"/>
</dbReference>
<reference evidence="4 5" key="1">
    <citation type="submission" date="2019-08" db="EMBL/GenBank/DDBJ databases">
        <title>Genomic characterization of a novel candidate phylum (ARYD3) from a high temperature, high salinity tertiary oil reservoir in north central Oklahoma, USA.</title>
        <authorList>
            <person name="Youssef N.H."/>
            <person name="Yadav A."/>
            <person name="Elshahed M.S."/>
        </authorList>
    </citation>
    <scope>NUCLEOTIDE SEQUENCE [LARGE SCALE GENOMIC DNA]</scope>
    <source>
        <strain evidence="4">ARYD1</strain>
    </source>
</reference>
<dbReference type="Pfam" id="PF17147">
    <property type="entry name" value="PFOR_II"/>
    <property type="match status" value="1"/>
</dbReference>
<name>A0A5D0MKB0_FLESI</name>
<gene>
    <name evidence="4" type="primary">vorB</name>
    <name evidence="4" type="ORF">FXF49_11990</name>
</gene>
<keyword evidence="1" id="KW-0560">Oxidoreductase</keyword>
<evidence type="ECO:0000256" key="1">
    <source>
        <dbReference type="ARBA" id="ARBA00023002"/>
    </source>
</evidence>
<proteinExistence type="predicted"/>
<dbReference type="NCBIfam" id="NF005507">
    <property type="entry name" value="PRK07119.1"/>
    <property type="match status" value="1"/>
</dbReference>
<dbReference type="InterPro" id="IPR029061">
    <property type="entry name" value="THDP-binding"/>
</dbReference>
<evidence type="ECO:0000313" key="5">
    <source>
        <dbReference type="Proteomes" id="UP000323337"/>
    </source>
</evidence>
<dbReference type="RefSeq" id="WP_303702138.1">
    <property type="nucleotide sequence ID" value="NZ_VSIV01000384.1"/>
</dbReference>
<dbReference type="PANTHER" id="PTHR43088:SF1">
    <property type="entry name" value="SUBUNIT OF PYRUVATE:FLAVODOXIN OXIDOREDUCTASE"/>
    <property type="match status" value="1"/>
</dbReference>
<comment type="caution">
    <text evidence="4">The sequence shown here is derived from an EMBL/GenBank/DDBJ whole genome shotgun (WGS) entry which is preliminary data.</text>
</comment>
<dbReference type="Gene3D" id="3.40.50.970">
    <property type="match status" value="1"/>
</dbReference>
<protein>
    <submittedName>
        <fullName evidence="4">3-methyl-2-oxobutanoate dehydrogenase subunit VorB</fullName>
    </submittedName>
</protein>
<dbReference type="InterPro" id="IPR052368">
    <property type="entry name" value="2-oxoacid_oxidoreductase"/>
</dbReference>